<dbReference type="PANTHER" id="PTHR35936">
    <property type="entry name" value="MEMBRANE-BOUND LYTIC MUREIN TRANSGLYCOSYLASE F"/>
    <property type="match status" value="1"/>
</dbReference>
<accession>A0A379SLA1</accession>
<evidence type="ECO:0000256" key="3">
    <source>
        <dbReference type="ARBA" id="ARBA00022729"/>
    </source>
</evidence>
<dbReference type="SUPFAM" id="SSF53850">
    <property type="entry name" value="Periplasmic binding protein-like II"/>
    <property type="match status" value="1"/>
</dbReference>
<comment type="similarity">
    <text evidence="2">Belongs to the bacterial solute-binding protein 3 family.</text>
</comment>
<evidence type="ECO:0000259" key="5">
    <source>
        <dbReference type="Pfam" id="PF00497"/>
    </source>
</evidence>
<dbReference type="Proteomes" id="UP000255443">
    <property type="component" value="Unassembled WGS sequence"/>
</dbReference>
<evidence type="ECO:0000256" key="2">
    <source>
        <dbReference type="ARBA" id="ARBA00010333"/>
    </source>
</evidence>
<dbReference type="GO" id="GO:0030288">
    <property type="term" value="C:outer membrane-bounded periplasmic space"/>
    <property type="evidence" value="ECO:0007669"/>
    <property type="project" value="UniProtKB-ARBA"/>
</dbReference>
<evidence type="ECO:0000313" key="6">
    <source>
        <dbReference type="EMBL" id="SUG30329.1"/>
    </source>
</evidence>
<reference evidence="6 7" key="1">
    <citation type="submission" date="2018-06" db="EMBL/GenBank/DDBJ databases">
        <authorList>
            <consortium name="Pathogen Informatics"/>
            <person name="Doyle S."/>
        </authorList>
    </citation>
    <scope>NUCLEOTIDE SEQUENCE [LARGE SCALE GENOMIC DNA]</scope>
    <source>
        <strain evidence="6 7">NCTC7303</strain>
    </source>
</reference>
<protein>
    <submittedName>
        <fullName evidence="6">Lysine-arginine-ornithine-binding periplasmic protein</fullName>
    </submittedName>
</protein>
<dbReference type="Gene3D" id="3.40.190.10">
    <property type="entry name" value="Periplasmic binding protein-like II"/>
    <property type="match status" value="1"/>
</dbReference>
<dbReference type="InterPro" id="IPR018313">
    <property type="entry name" value="SBP_3_CS"/>
</dbReference>
<comment type="subcellular location">
    <subcellularLocation>
        <location evidence="1">Cell envelope</location>
    </subcellularLocation>
</comment>
<feature type="signal peptide" evidence="4">
    <location>
        <begin position="1"/>
        <end position="18"/>
    </location>
</feature>
<name>A0A379SLA1_SALER</name>
<sequence length="149" mass="16138">MKKTVLALSLLIGLGATAASYAALPQTVRIGTDTTYAPFSSKDAKGDFVGFDIDLGNEMCQRMQVKCTWVASDFDALIPSLKAKKIDAIISSLSITDKRQQEIAFSDKLYAADFTPDCGKRFPHSADAGIAERQACRRVARVNARGLCQ</sequence>
<keyword evidence="3 4" id="KW-0732">Signal</keyword>
<feature type="chain" id="PRO_5016797363" evidence="4">
    <location>
        <begin position="19"/>
        <end position="149"/>
    </location>
</feature>
<gene>
    <name evidence="6" type="primary">argT_2</name>
    <name evidence="6" type="ORF">NCTC7303_02540</name>
</gene>
<dbReference type="Pfam" id="PF00497">
    <property type="entry name" value="SBP_bac_3"/>
    <property type="match status" value="1"/>
</dbReference>
<organism evidence="6 7">
    <name type="scientific">Salmonella enterica subsp. arizonae</name>
    <dbReference type="NCBI Taxonomy" id="59203"/>
    <lineage>
        <taxon>Bacteria</taxon>
        <taxon>Pseudomonadati</taxon>
        <taxon>Pseudomonadota</taxon>
        <taxon>Gammaproteobacteria</taxon>
        <taxon>Enterobacterales</taxon>
        <taxon>Enterobacteriaceae</taxon>
        <taxon>Salmonella</taxon>
    </lineage>
</organism>
<dbReference type="PROSITE" id="PS01039">
    <property type="entry name" value="SBP_BACTERIAL_3"/>
    <property type="match status" value="1"/>
</dbReference>
<dbReference type="PANTHER" id="PTHR35936:SF23">
    <property type="entry name" value="LYSINE_ARGININE_ORNITHINE-BINDING PERIPLASMIC PROTEIN"/>
    <property type="match status" value="1"/>
</dbReference>
<dbReference type="InterPro" id="IPR001638">
    <property type="entry name" value="Solute-binding_3/MltF_N"/>
</dbReference>
<evidence type="ECO:0000256" key="1">
    <source>
        <dbReference type="ARBA" id="ARBA00004196"/>
    </source>
</evidence>
<feature type="domain" description="Solute-binding protein family 3/N-terminal" evidence="5">
    <location>
        <begin position="28"/>
        <end position="110"/>
    </location>
</feature>
<dbReference type="EMBL" id="UGXC01000002">
    <property type="protein sequence ID" value="SUG30329.1"/>
    <property type="molecule type" value="Genomic_DNA"/>
</dbReference>
<evidence type="ECO:0000313" key="7">
    <source>
        <dbReference type="Proteomes" id="UP000255443"/>
    </source>
</evidence>
<evidence type="ECO:0000256" key="4">
    <source>
        <dbReference type="SAM" id="SignalP"/>
    </source>
</evidence>
<dbReference type="AlphaFoldDB" id="A0A379SLA1"/>
<proteinExistence type="inferred from homology"/>